<gene>
    <name evidence="7" type="ORF">ATC03_10485</name>
</gene>
<protein>
    <submittedName>
        <fullName evidence="7">Peroxiredoxin</fullName>
    </submittedName>
</protein>
<evidence type="ECO:0000256" key="5">
    <source>
        <dbReference type="PIRSR" id="PIRSR000239-1"/>
    </source>
</evidence>
<keyword evidence="4" id="KW-0676">Redox-active center</keyword>
<dbReference type="PANTHER" id="PTHR43110:SF1">
    <property type="entry name" value="THIOL PEROXIDASE"/>
    <property type="match status" value="1"/>
</dbReference>
<dbReference type="InterPro" id="IPR050455">
    <property type="entry name" value="Tpx_Peroxidase_subfamily"/>
</dbReference>
<evidence type="ECO:0000313" key="7">
    <source>
        <dbReference type="EMBL" id="ANJ27091.1"/>
    </source>
</evidence>
<dbReference type="GO" id="GO:0004601">
    <property type="term" value="F:peroxidase activity"/>
    <property type="evidence" value="ECO:0007669"/>
    <property type="project" value="UniProtKB-KW"/>
</dbReference>
<dbReference type="PROSITE" id="PS51352">
    <property type="entry name" value="THIOREDOXIN_2"/>
    <property type="match status" value="1"/>
</dbReference>
<evidence type="ECO:0000256" key="4">
    <source>
        <dbReference type="ARBA" id="ARBA00023284"/>
    </source>
</evidence>
<dbReference type="CDD" id="cd03018">
    <property type="entry name" value="PRX_AhpE_like"/>
    <property type="match status" value="1"/>
</dbReference>
<dbReference type="RefSeq" id="WP_067876582.1">
    <property type="nucleotide sequence ID" value="NZ_CP013979.1"/>
</dbReference>
<evidence type="ECO:0000256" key="3">
    <source>
        <dbReference type="ARBA" id="ARBA00023002"/>
    </source>
</evidence>
<organism evidence="7 8">
    <name type="scientific">Agromyces aureus</name>
    <dbReference type="NCBI Taxonomy" id="453304"/>
    <lineage>
        <taxon>Bacteria</taxon>
        <taxon>Bacillati</taxon>
        <taxon>Actinomycetota</taxon>
        <taxon>Actinomycetes</taxon>
        <taxon>Micrococcales</taxon>
        <taxon>Microbacteriaceae</taxon>
        <taxon>Agromyces</taxon>
    </lineage>
</organism>
<evidence type="ECO:0000256" key="1">
    <source>
        <dbReference type="ARBA" id="ARBA00022559"/>
    </source>
</evidence>
<keyword evidence="1" id="KW-0575">Peroxidase</keyword>
<dbReference type="SUPFAM" id="SSF52833">
    <property type="entry name" value="Thioredoxin-like"/>
    <property type="match status" value="1"/>
</dbReference>
<dbReference type="InterPro" id="IPR036249">
    <property type="entry name" value="Thioredoxin-like_sf"/>
</dbReference>
<dbReference type="STRING" id="453304.ATC03_10485"/>
<dbReference type="Gene3D" id="3.40.30.10">
    <property type="entry name" value="Glutaredoxin"/>
    <property type="match status" value="1"/>
</dbReference>
<keyword evidence="8" id="KW-1185">Reference proteome</keyword>
<name>A0A191WFQ7_9MICO</name>
<dbReference type="AlphaFoldDB" id="A0A191WFQ7"/>
<dbReference type="OrthoDB" id="9812811at2"/>
<evidence type="ECO:0000256" key="2">
    <source>
        <dbReference type="ARBA" id="ARBA00022862"/>
    </source>
</evidence>
<dbReference type="Pfam" id="PF00578">
    <property type="entry name" value="AhpC-TSA"/>
    <property type="match status" value="1"/>
</dbReference>
<evidence type="ECO:0000313" key="8">
    <source>
        <dbReference type="Proteomes" id="UP000078437"/>
    </source>
</evidence>
<reference evidence="7 8" key="1">
    <citation type="journal article" date="2016" name="Int. J. Syst. Evol. Microbiol.">
        <title>Agromyces aureus sp. nov., isolated from the rhizosphere of Salix caprea L. grown in a heavy-metal-contaminated soil.</title>
        <authorList>
            <person name="Corretto E."/>
            <person name="Antonielli L."/>
            <person name="Sessitsch A."/>
            <person name="Compant S."/>
            <person name="Gorfer M."/>
            <person name="Kuffner M."/>
            <person name="Brader G."/>
        </authorList>
    </citation>
    <scope>NUCLEOTIDE SEQUENCE [LARGE SCALE GENOMIC DNA]</scope>
    <source>
        <strain evidence="7 8">AR33</strain>
    </source>
</reference>
<reference evidence="8" key="2">
    <citation type="submission" date="2016-01" db="EMBL/GenBank/DDBJ databases">
        <title>Complete genome sequence of Agromyces aureus AR33T and comparison with related organisms.</title>
        <authorList>
            <person name="Corretto E."/>
            <person name="Antonielli L."/>
            <person name="Sessitsch A."/>
            <person name="Brader G."/>
        </authorList>
    </citation>
    <scope>NUCLEOTIDE SEQUENCE [LARGE SCALE GENOMIC DNA]</scope>
    <source>
        <strain evidence="8">AR33</strain>
    </source>
</reference>
<proteinExistence type="predicted"/>
<dbReference type="InterPro" id="IPR000866">
    <property type="entry name" value="AhpC/TSA"/>
</dbReference>
<dbReference type="KEGG" id="agy:ATC03_10485"/>
<dbReference type="Proteomes" id="UP000078437">
    <property type="component" value="Chromosome"/>
</dbReference>
<accession>A0A191WFQ7</accession>
<dbReference type="PANTHER" id="PTHR43110">
    <property type="entry name" value="THIOL PEROXIDASE"/>
    <property type="match status" value="1"/>
</dbReference>
<dbReference type="EMBL" id="CP013979">
    <property type="protein sequence ID" value="ANJ27091.1"/>
    <property type="molecule type" value="Genomic_DNA"/>
</dbReference>
<sequence length="155" mass="16872">MPLPDGAPAPDFELVDHLGRAVRLSVLRQAGPVVIVFFPLAFSRTCEGELCALRDDLAIFAEAGAQLVGISVDSKFALRAWAEEQGYGFPLLSDFWPHGEVARAYEAFLDDRGYAARATFVIDVDGVIRASFATAPGEPRSLDQYRAALEALTER</sequence>
<feature type="active site" description="Cysteine sulfenic acid (-SOH) intermediate; for peroxidase activity" evidence="5">
    <location>
        <position position="46"/>
    </location>
</feature>
<dbReference type="PIRSF" id="PIRSF000239">
    <property type="entry name" value="AHPC"/>
    <property type="match status" value="1"/>
</dbReference>
<feature type="domain" description="Thioredoxin" evidence="6">
    <location>
        <begin position="3"/>
        <end position="154"/>
    </location>
</feature>
<dbReference type="InterPro" id="IPR024706">
    <property type="entry name" value="Peroxiredoxin_AhpC-typ"/>
</dbReference>
<keyword evidence="3" id="KW-0560">Oxidoreductase</keyword>
<evidence type="ECO:0000259" key="6">
    <source>
        <dbReference type="PROSITE" id="PS51352"/>
    </source>
</evidence>
<keyword evidence="2" id="KW-0049">Antioxidant</keyword>
<dbReference type="InterPro" id="IPR013766">
    <property type="entry name" value="Thioredoxin_domain"/>
</dbReference>